<dbReference type="GO" id="GO:0005576">
    <property type="term" value="C:extracellular region"/>
    <property type="evidence" value="ECO:0007669"/>
    <property type="project" value="TreeGrafter"/>
</dbReference>
<dbReference type="InterPro" id="IPR043504">
    <property type="entry name" value="Peptidase_S1_PA_chymotrypsin"/>
</dbReference>
<feature type="domain" description="GH18" evidence="9">
    <location>
        <begin position="412"/>
        <end position="792"/>
    </location>
</feature>
<proteinExistence type="predicted"/>
<dbReference type="Proteomes" id="UP000694843">
    <property type="component" value="Unplaced"/>
</dbReference>
<dbReference type="PROSITE" id="PS50240">
    <property type="entry name" value="TRYPSIN_DOM"/>
    <property type="match status" value="1"/>
</dbReference>
<dbReference type="InterPro" id="IPR018114">
    <property type="entry name" value="TRYPSIN_HIS"/>
</dbReference>
<reference evidence="11" key="1">
    <citation type="submission" date="2025-08" db="UniProtKB">
        <authorList>
            <consortium name="RefSeq"/>
        </authorList>
    </citation>
    <scope>IDENTIFICATION</scope>
    <source>
        <tissue evidence="11">Whole organism</tissue>
    </source>
</reference>
<dbReference type="PROSITE" id="PS51910">
    <property type="entry name" value="GH18_2"/>
    <property type="match status" value="2"/>
</dbReference>
<evidence type="ECO:0000313" key="10">
    <source>
        <dbReference type="Proteomes" id="UP000694843"/>
    </source>
</evidence>
<dbReference type="PROSITE" id="PS00134">
    <property type="entry name" value="TRYPSIN_HIS"/>
    <property type="match status" value="1"/>
</dbReference>
<feature type="domain" description="GH18" evidence="9">
    <location>
        <begin position="36"/>
        <end position="401"/>
    </location>
</feature>
<dbReference type="InterPro" id="IPR001223">
    <property type="entry name" value="Glyco_hydro18_cat"/>
</dbReference>
<dbReference type="RefSeq" id="XP_018025865.1">
    <property type="nucleotide sequence ID" value="XM_018170376.2"/>
</dbReference>
<dbReference type="Gene3D" id="2.40.10.10">
    <property type="entry name" value="Trypsin-like serine proteases"/>
    <property type="match status" value="2"/>
</dbReference>
<evidence type="ECO:0000256" key="4">
    <source>
        <dbReference type="ARBA" id="ARBA00023180"/>
    </source>
</evidence>
<dbReference type="Gene3D" id="3.10.50.10">
    <property type="match status" value="2"/>
</dbReference>
<dbReference type="FunFam" id="2.40.10.10:FF:000068">
    <property type="entry name" value="transmembrane protease serine 2"/>
    <property type="match status" value="1"/>
</dbReference>
<dbReference type="InterPro" id="IPR001254">
    <property type="entry name" value="Trypsin_dom"/>
</dbReference>
<dbReference type="KEGG" id="hazt:108681358"/>
<dbReference type="InterPro" id="IPR009003">
    <property type="entry name" value="Peptidase_S1_PA"/>
</dbReference>
<keyword evidence="2" id="KW-0378">Hydrolase</keyword>
<dbReference type="SUPFAM" id="SSF51445">
    <property type="entry name" value="(Trans)glycosidases"/>
    <property type="match status" value="2"/>
</dbReference>
<feature type="signal peptide" evidence="7">
    <location>
        <begin position="1"/>
        <end position="26"/>
    </location>
</feature>
<dbReference type="GO" id="GO:0005975">
    <property type="term" value="P:carbohydrate metabolic process"/>
    <property type="evidence" value="ECO:0007669"/>
    <property type="project" value="InterPro"/>
</dbReference>
<dbReference type="InterPro" id="IPR017853">
    <property type="entry name" value="GH"/>
</dbReference>
<evidence type="ECO:0000313" key="11">
    <source>
        <dbReference type="RefSeq" id="XP_018025865.1"/>
    </source>
</evidence>
<keyword evidence="4" id="KW-0325">Glycoprotein</keyword>
<feature type="region of interest" description="Disordered" evidence="6">
    <location>
        <begin position="796"/>
        <end position="817"/>
    </location>
</feature>
<dbReference type="SUPFAM" id="SSF50494">
    <property type="entry name" value="Trypsin-like serine proteases"/>
    <property type="match status" value="1"/>
</dbReference>
<evidence type="ECO:0000256" key="2">
    <source>
        <dbReference type="ARBA" id="ARBA00022801"/>
    </source>
</evidence>
<dbReference type="GO" id="GO:0004252">
    <property type="term" value="F:serine-type endopeptidase activity"/>
    <property type="evidence" value="ECO:0007669"/>
    <property type="project" value="InterPro"/>
</dbReference>
<dbReference type="OMA" id="QIGHHAS"/>
<evidence type="ECO:0000256" key="6">
    <source>
        <dbReference type="SAM" id="MobiDB-lite"/>
    </source>
</evidence>
<dbReference type="Gene3D" id="3.20.20.80">
    <property type="entry name" value="Glycosidases"/>
    <property type="match status" value="2"/>
</dbReference>
<dbReference type="SMART" id="SM00020">
    <property type="entry name" value="Tryp_SPc"/>
    <property type="match status" value="1"/>
</dbReference>
<dbReference type="InterPro" id="IPR029070">
    <property type="entry name" value="Chitinase_insertion_sf"/>
</dbReference>
<dbReference type="GeneID" id="108681358"/>
<keyword evidence="3" id="KW-1015">Disulfide bond</keyword>
<keyword evidence="1 7" id="KW-0732">Signal</keyword>
<keyword evidence="10" id="KW-1185">Reference proteome</keyword>
<dbReference type="FunFam" id="3.20.20.80:FF:000007">
    <property type="entry name" value="Acidic mammalian chitinase"/>
    <property type="match status" value="2"/>
</dbReference>
<dbReference type="GO" id="GO:0004568">
    <property type="term" value="F:chitinase activity"/>
    <property type="evidence" value="ECO:0007669"/>
    <property type="project" value="TreeGrafter"/>
</dbReference>
<dbReference type="AlphaFoldDB" id="A0A8B7PIP7"/>
<dbReference type="GO" id="GO:0008061">
    <property type="term" value="F:chitin binding"/>
    <property type="evidence" value="ECO:0007669"/>
    <property type="project" value="InterPro"/>
</dbReference>
<evidence type="ECO:0000259" key="9">
    <source>
        <dbReference type="PROSITE" id="PS51910"/>
    </source>
</evidence>
<dbReference type="GO" id="GO:0006032">
    <property type="term" value="P:chitin catabolic process"/>
    <property type="evidence" value="ECO:0007669"/>
    <property type="project" value="TreeGrafter"/>
</dbReference>
<evidence type="ECO:0000256" key="3">
    <source>
        <dbReference type="ARBA" id="ARBA00023157"/>
    </source>
</evidence>
<dbReference type="FunFam" id="3.10.50.10:FF:000001">
    <property type="entry name" value="Chitinase 3-like 1"/>
    <property type="match status" value="1"/>
</dbReference>
<accession>A0A8B7PIP7</accession>
<dbReference type="FunFam" id="3.10.50.10:FF:000003">
    <property type="entry name" value="Class V chitinase CHIT5b"/>
    <property type="match status" value="1"/>
</dbReference>
<evidence type="ECO:0000259" key="8">
    <source>
        <dbReference type="PROSITE" id="PS50240"/>
    </source>
</evidence>
<protein>
    <submittedName>
        <fullName evidence="11">Uncharacterized protein LOC108681358</fullName>
    </submittedName>
</protein>
<dbReference type="PANTHER" id="PTHR11177:SF317">
    <property type="entry name" value="CHITINASE 12-RELATED"/>
    <property type="match status" value="1"/>
</dbReference>
<feature type="domain" description="Peptidase S1" evidence="8">
    <location>
        <begin position="919"/>
        <end position="1153"/>
    </location>
</feature>
<dbReference type="GO" id="GO:0006508">
    <property type="term" value="P:proteolysis"/>
    <property type="evidence" value="ECO:0007669"/>
    <property type="project" value="InterPro"/>
</dbReference>
<dbReference type="SUPFAM" id="SSF54556">
    <property type="entry name" value="Chitinase insertion domain"/>
    <property type="match status" value="2"/>
</dbReference>
<gene>
    <name evidence="11" type="primary">LOC108681358</name>
</gene>
<sequence>MTREHPITAVYLQACVIAVLVNGMSAQHSVSTGSSPVISCFIEGWSVLRPVGAGKFSLDDIDPSLCTHLVFLFAGLDDDRSTISLEAEYDTEGAFRQLVAIKARVPSLHVTVAIGGWTEGSEGFSKMASSQRTRKTFIDSVLENLKRYKLDGLDIFWQNPAQKIQKGRPEDKRNYVTLVKELKEALRPEGFSLTVAVMSLKSVIDDGYDLPGLAEHVDFMYLLTYDYHGKWERITGLNAPLYPRSGETGLARTNNVNFTVSYALEMGVPAEKIILGLALFGRTFFLADSRNHRVGAAALEGDPSSGDGLLSYLEICKRIESEGIVWSIAREQEQRAPYIYGGTEWIGYDDSLSLTEKIDLAKRLRLRGVSAFAISTDDFKGECLAGKYPLLRTINAEMRDYSIELNQPQRPVVVACFYQSWSVYRESLGKFQISDIDPSLCTHIIFSFVGLDESNLTIVDLDPYYVQRGAYDELRQLRTLNPNIVITVAVGGYDEGSKKFSRMVATAENRKKFISSVLDFLRRTLLDGIDLAWMDPTFREGKPEDRENFALLVQELSEAFAPPGYHLGVTVSGRSSTLRQGYDLSVIGKAADVVHILVYNFHGSWEDQTGHTSPLFPSDEERVQSNDAATFNMDSALRAVLAGGVPTHKIAVSLPLFSNTFILRDNTQNYYGAPTLKTGFQGPYTKVIGYVGYNEICEMQLEQDRRQQQNQYVVRGWTIDWHEQHRVPYMYKDDKWAGFDNVTTIEERVRLALSHGVTGISVWSVDTDDFRGVCGTGKYPLLSAINRVLKENKIPDKQRPDMVPSSTTERNVPTMPRPVSGCSVAATSNVSVAVLSCGSLNDDPAQCDAGDTVPPQTVVLATCWETADMTVRCHDDGFWKPFIQEDGWLEKKMAILCQPYYLNSEVCGRRTRYASTGAVLNTQDFDRPRNRWPWVASLLRDDAHACTATVITPVYLLTAAHCVTRTPETSTEAIETTRLKVEVGAAHSRLKVKEIRLHPSYQTGRSPRNDIALVELQTPLVYSAELYPACVADAQLNARVDAVAFNRSFGKPTFEFEVVGMKVSPECRAQVNECPTLQLSESQFCAEGRGGGSVLLVGGSSGGPFLQNLVNESVTEAWTVSGVTSSSSRTVDCSVPVFTNVHLFSDWLKDSVLEFMSKLTLP</sequence>
<dbReference type="PANTHER" id="PTHR11177">
    <property type="entry name" value="CHITINASE"/>
    <property type="match status" value="1"/>
</dbReference>
<dbReference type="InterPro" id="IPR011583">
    <property type="entry name" value="Chitinase_II/V-like_cat"/>
</dbReference>
<dbReference type="Pfam" id="PF00704">
    <property type="entry name" value="Glyco_hydro_18"/>
    <property type="match status" value="2"/>
</dbReference>
<feature type="chain" id="PRO_5034495143" evidence="7">
    <location>
        <begin position="27"/>
        <end position="1162"/>
    </location>
</feature>
<dbReference type="SMART" id="SM00636">
    <property type="entry name" value="Glyco_18"/>
    <property type="match status" value="2"/>
</dbReference>
<evidence type="ECO:0000256" key="5">
    <source>
        <dbReference type="ARBA" id="ARBA00023295"/>
    </source>
</evidence>
<organism evidence="10 11">
    <name type="scientific">Hyalella azteca</name>
    <name type="common">Amphipod</name>
    <dbReference type="NCBI Taxonomy" id="294128"/>
    <lineage>
        <taxon>Eukaryota</taxon>
        <taxon>Metazoa</taxon>
        <taxon>Ecdysozoa</taxon>
        <taxon>Arthropoda</taxon>
        <taxon>Crustacea</taxon>
        <taxon>Multicrustacea</taxon>
        <taxon>Malacostraca</taxon>
        <taxon>Eumalacostraca</taxon>
        <taxon>Peracarida</taxon>
        <taxon>Amphipoda</taxon>
        <taxon>Senticaudata</taxon>
        <taxon>Talitrida</taxon>
        <taxon>Talitroidea</taxon>
        <taxon>Hyalellidae</taxon>
        <taxon>Hyalella</taxon>
    </lineage>
</organism>
<name>A0A8B7PIP7_HYAAZ</name>
<dbReference type="OrthoDB" id="73875at2759"/>
<evidence type="ECO:0000256" key="7">
    <source>
        <dbReference type="SAM" id="SignalP"/>
    </source>
</evidence>
<keyword evidence="5" id="KW-0326">Glycosidase</keyword>
<evidence type="ECO:0000256" key="1">
    <source>
        <dbReference type="ARBA" id="ARBA00022729"/>
    </source>
</evidence>
<dbReference type="Pfam" id="PF00089">
    <property type="entry name" value="Trypsin"/>
    <property type="match status" value="1"/>
</dbReference>
<dbReference type="InterPro" id="IPR050314">
    <property type="entry name" value="Glycosyl_Hydrlase_18"/>
</dbReference>